<comment type="caution">
    <text evidence="1">The sequence shown here is derived from an EMBL/GenBank/DDBJ whole genome shotgun (WGS) entry which is preliminary data.</text>
</comment>
<name>A0A934X4A3_9MICO</name>
<reference evidence="1 2" key="1">
    <citation type="submission" date="2020-10" db="EMBL/GenBank/DDBJ databases">
        <title>Connecting structure to function with the recovery of over 1000 high-quality activated sludge metagenome-assembled genomes encoding full-length rRNA genes using long-read sequencing.</title>
        <authorList>
            <person name="Singleton C.M."/>
            <person name="Petriglieri F."/>
            <person name="Kristensen J.M."/>
            <person name="Kirkegaard R.H."/>
            <person name="Michaelsen T.Y."/>
            <person name="Andersen M.H."/>
            <person name="Karst S.M."/>
            <person name="Dueholm M.S."/>
            <person name="Nielsen P.H."/>
            <person name="Albertsen M."/>
        </authorList>
    </citation>
    <scope>NUCLEOTIDE SEQUENCE [LARGE SCALE GENOMIC DNA]</scope>
    <source>
        <strain evidence="1">AalE_18-Q3-R2-46_BAT3C.188</strain>
    </source>
</reference>
<accession>A0A934X4A3</accession>
<dbReference type="AlphaFoldDB" id="A0A934X4A3"/>
<evidence type="ECO:0000313" key="2">
    <source>
        <dbReference type="Proteomes" id="UP000718281"/>
    </source>
</evidence>
<dbReference type="EMBL" id="JADIXZ010000004">
    <property type="protein sequence ID" value="MBK6300806.1"/>
    <property type="molecule type" value="Genomic_DNA"/>
</dbReference>
<proteinExistence type="predicted"/>
<evidence type="ECO:0000313" key="1">
    <source>
        <dbReference type="EMBL" id="MBK6300806.1"/>
    </source>
</evidence>
<protein>
    <submittedName>
        <fullName evidence="1">Uncharacterized protein</fullName>
    </submittedName>
</protein>
<dbReference type="Proteomes" id="UP000718281">
    <property type="component" value="Unassembled WGS sequence"/>
</dbReference>
<gene>
    <name evidence="1" type="ORF">IPF40_07055</name>
</gene>
<sequence>MPPAHLERAAYLCVPLASSTRSVISVARAHRMPMVGRWQQVRAWRALSVVTNGIRYAARSLRGGRAAYFPSDRAT</sequence>
<organism evidence="1 2">
    <name type="scientific">Candidatus Phosphoribacter hodrii</name>
    <dbReference type="NCBI Taxonomy" id="2953743"/>
    <lineage>
        <taxon>Bacteria</taxon>
        <taxon>Bacillati</taxon>
        <taxon>Actinomycetota</taxon>
        <taxon>Actinomycetes</taxon>
        <taxon>Micrococcales</taxon>
        <taxon>Dermatophilaceae</taxon>
        <taxon>Candidatus Phosphoribacter</taxon>
    </lineage>
</organism>